<keyword evidence="2" id="KW-1133">Transmembrane helix</keyword>
<gene>
    <name evidence="3" type="ORF">F2P81_012308</name>
</gene>
<feature type="compositionally biased region" description="Polar residues" evidence="1">
    <location>
        <begin position="1"/>
        <end position="13"/>
    </location>
</feature>
<name>A0A6A4SRL9_SCOMX</name>
<keyword evidence="2" id="KW-0472">Membrane</keyword>
<sequence>MTYSLTAINQSRIQQRESHSSVRKERERERERDGERERERERESNMSKLDEEEQLKGTVNTLCTPAFSFIRIKPVLIFHGSIIVIIVVIITVNAQ</sequence>
<accession>A0A6A4SRL9</accession>
<feature type="transmembrane region" description="Helical" evidence="2">
    <location>
        <begin position="75"/>
        <end position="94"/>
    </location>
</feature>
<dbReference type="AlphaFoldDB" id="A0A6A4SRL9"/>
<organism evidence="3 4">
    <name type="scientific">Scophthalmus maximus</name>
    <name type="common">Turbot</name>
    <name type="synonym">Psetta maxima</name>
    <dbReference type="NCBI Taxonomy" id="52904"/>
    <lineage>
        <taxon>Eukaryota</taxon>
        <taxon>Metazoa</taxon>
        <taxon>Chordata</taxon>
        <taxon>Craniata</taxon>
        <taxon>Vertebrata</taxon>
        <taxon>Euteleostomi</taxon>
        <taxon>Actinopterygii</taxon>
        <taxon>Neopterygii</taxon>
        <taxon>Teleostei</taxon>
        <taxon>Neoteleostei</taxon>
        <taxon>Acanthomorphata</taxon>
        <taxon>Carangaria</taxon>
        <taxon>Pleuronectiformes</taxon>
        <taxon>Pleuronectoidei</taxon>
        <taxon>Scophthalmidae</taxon>
        <taxon>Scophthalmus</taxon>
    </lineage>
</organism>
<feature type="region of interest" description="Disordered" evidence="1">
    <location>
        <begin position="1"/>
        <end position="52"/>
    </location>
</feature>
<evidence type="ECO:0000313" key="4">
    <source>
        <dbReference type="Proteomes" id="UP000438429"/>
    </source>
</evidence>
<dbReference type="EMBL" id="VEVO01000011">
    <property type="protein sequence ID" value="KAF0034550.1"/>
    <property type="molecule type" value="Genomic_DNA"/>
</dbReference>
<reference evidence="3 4" key="1">
    <citation type="submission" date="2019-06" db="EMBL/GenBank/DDBJ databases">
        <title>Draft genomes of female and male turbot (Scophthalmus maximus).</title>
        <authorList>
            <person name="Xu H."/>
            <person name="Xu X.-W."/>
            <person name="Shao C."/>
            <person name="Chen S."/>
        </authorList>
    </citation>
    <scope>NUCLEOTIDE SEQUENCE [LARGE SCALE GENOMIC DNA]</scope>
    <source>
        <strain evidence="3">Ysfricsl-2016a</strain>
        <tissue evidence="3">Blood</tissue>
    </source>
</reference>
<feature type="compositionally biased region" description="Basic and acidic residues" evidence="1">
    <location>
        <begin position="14"/>
        <end position="49"/>
    </location>
</feature>
<proteinExistence type="predicted"/>
<evidence type="ECO:0000256" key="2">
    <source>
        <dbReference type="SAM" id="Phobius"/>
    </source>
</evidence>
<evidence type="ECO:0000313" key="3">
    <source>
        <dbReference type="EMBL" id="KAF0034550.1"/>
    </source>
</evidence>
<comment type="caution">
    <text evidence="3">The sequence shown here is derived from an EMBL/GenBank/DDBJ whole genome shotgun (WGS) entry which is preliminary data.</text>
</comment>
<dbReference type="Proteomes" id="UP000438429">
    <property type="component" value="Unassembled WGS sequence"/>
</dbReference>
<protein>
    <submittedName>
        <fullName evidence="3">Uncharacterized protein</fullName>
    </submittedName>
</protein>
<keyword evidence="2" id="KW-0812">Transmembrane</keyword>
<evidence type="ECO:0000256" key="1">
    <source>
        <dbReference type="SAM" id="MobiDB-lite"/>
    </source>
</evidence>